<reference evidence="2" key="2">
    <citation type="submission" date="2025-08" db="UniProtKB">
        <authorList>
            <consortium name="Ensembl"/>
        </authorList>
    </citation>
    <scope>IDENTIFICATION</scope>
</reference>
<dbReference type="GO" id="GO:0030036">
    <property type="term" value="P:actin cytoskeleton organization"/>
    <property type="evidence" value="ECO:0007669"/>
    <property type="project" value="TreeGrafter"/>
</dbReference>
<dbReference type="GO" id="GO:0007411">
    <property type="term" value="P:axon guidance"/>
    <property type="evidence" value="ECO:0007669"/>
    <property type="project" value="TreeGrafter"/>
</dbReference>
<evidence type="ECO:0000313" key="2">
    <source>
        <dbReference type="Ensembl" id="ENSPMRP00000022925.1"/>
    </source>
</evidence>
<dbReference type="Gene3D" id="2.30.29.30">
    <property type="entry name" value="Pleckstrin-homology domain (PH domain)/Phosphotyrosine-binding domain (PTB)"/>
    <property type="match status" value="1"/>
</dbReference>
<dbReference type="InterPro" id="IPR000697">
    <property type="entry name" value="WH1/EVH1_dom"/>
</dbReference>
<reference evidence="2" key="3">
    <citation type="submission" date="2025-09" db="UniProtKB">
        <authorList>
            <consortium name="Ensembl"/>
        </authorList>
    </citation>
    <scope>IDENTIFICATION</scope>
</reference>
<feature type="domain" description="WH1" evidence="1">
    <location>
        <begin position="13"/>
        <end position="134"/>
    </location>
</feature>
<protein>
    <recommendedName>
        <fullName evidence="1">WH1 domain-containing protein</fullName>
    </recommendedName>
</protein>
<dbReference type="PANTHER" id="PTHR11202">
    <property type="entry name" value="SPROUTY-RELATED, EVH1 DOMAIN-CONTAINING PROTEIN FAMILY MEMBER"/>
    <property type="match status" value="1"/>
</dbReference>
<dbReference type="PANTHER" id="PTHR11202:SF12">
    <property type="entry name" value="VASODILATOR-STIMULATED PHOSPHOPROTEIN"/>
    <property type="match status" value="1"/>
</dbReference>
<dbReference type="Ensembl" id="ENSPMRT00000024353.1">
    <property type="protein sequence ID" value="ENSPMRP00000022925.1"/>
    <property type="gene ID" value="ENSPMRG00000014882.1"/>
</dbReference>
<dbReference type="InterPro" id="IPR011993">
    <property type="entry name" value="PH-like_dom_sf"/>
</dbReference>
<evidence type="ECO:0000259" key="1">
    <source>
        <dbReference type="PROSITE" id="PS50229"/>
    </source>
</evidence>
<dbReference type="PROSITE" id="PS50229">
    <property type="entry name" value="WH1"/>
    <property type="match status" value="1"/>
</dbReference>
<dbReference type="Proteomes" id="UP000472272">
    <property type="component" value="Chromosome 8"/>
</dbReference>
<sequence length="171" mass="18641">MFLACTEKGAVKSPACCQQAGSSNSATLKYRLPTPCKEEREGKDLGGSWLGHFIVRIPFCTFWQNPSWLSFFFIPPPLPKVVINSPIVKGLKYNQATPNFHQWRDARQVWGLNFGTKEDASQFAGGMMAALEALDSGEGEMEEAGHLAGGPGKVFHLAGDCCFNGTLKSLL</sequence>
<dbReference type="AlphaFoldDB" id="A0A670JFT3"/>
<dbReference type="GO" id="GO:0001843">
    <property type="term" value="P:neural tube closure"/>
    <property type="evidence" value="ECO:0007669"/>
    <property type="project" value="TreeGrafter"/>
</dbReference>
<dbReference type="SMART" id="SM00461">
    <property type="entry name" value="WH1"/>
    <property type="match status" value="1"/>
</dbReference>
<keyword evidence="3" id="KW-1185">Reference proteome</keyword>
<dbReference type="SUPFAM" id="SSF50729">
    <property type="entry name" value="PH domain-like"/>
    <property type="match status" value="1"/>
</dbReference>
<reference evidence="2 3" key="1">
    <citation type="journal article" date="2019" name="Proc. Natl. Acad. Sci. U.S.A.">
        <title>Regulatory changes in pterin and carotenoid genes underlie balanced color polymorphisms in the wall lizard.</title>
        <authorList>
            <person name="Andrade P."/>
            <person name="Pinho C."/>
            <person name="Perez I de Lanuza G."/>
            <person name="Afonso S."/>
            <person name="Brejcha J."/>
            <person name="Rubin C.J."/>
            <person name="Wallerman O."/>
            <person name="Pereira P."/>
            <person name="Sabatino S.J."/>
            <person name="Bellati A."/>
            <person name="Pellitteri-Rosa D."/>
            <person name="Bosakova Z."/>
            <person name="Bunikis I."/>
            <person name="Carretero M.A."/>
            <person name="Feiner N."/>
            <person name="Marsik P."/>
            <person name="Pauperio F."/>
            <person name="Salvi D."/>
            <person name="Soler L."/>
            <person name="While G.M."/>
            <person name="Uller T."/>
            <person name="Font E."/>
            <person name="Andersson L."/>
            <person name="Carneiro M."/>
        </authorList>
    </citation>
    <scope>NUCLEOTIDE SEQUENCE</scope>
</reference>
<accession>A0A670JFT3</accession>
<dbReference type="GeneTree" id="ENSGT00940000156765"/>
<evidence type="ECO:0000313" key="3">
    <source>
        <dbReference type="Proteomes" id="UP000472272"/>
    </source>
</evidence>
<organism evidence="2 3">
    <name type="scientific">Podarcis muralis</name>
    <name type="common">Wall lizard</name>
    <name type="synonym">Lacerta muralis</name>
    <dbReference type="NCBI Taxonomy" id="64176"/>
    <lineage>
        <taxon>Eukaryota</taxon>
        <taxon>Metazoa</taxon>
        <taxon>Chordata</taxon>
        <taxon>Craniata</taxon>
        <taxon>Vertebrata</taxon>
        <taxon>Euteleostomi</taxon>
        <taxon>Lepidosauria</taxon>
        <taxon>Squamata</taxon>
        <taxon>Bifurcata</taxon>
        <taxon>Unidentata</taxon>
        <taxon>Episquamata</taxon>
        <taxon>Laterata</taxon>
        <taxon>Lacertibaenia</taxon>
        <taxon>Lacertidae</taxon>
        <taxon>Podarcis</taxon>
    </lineage>
</organism>
<dbReference type="Pfam" id="PF00568">
    <property type="entry name" value="WH1"/>
    <property type="match status" value="1"/>
</dbReference>
<dbReference type="GO" id="GO:0030838">
    <property type="term" value="P:positive regulation of actin filament polymerization"/>
    <property type="evidence" value="ECO:0007669"/>
    <property type="project" value="TreeGrafter"/>
</dbReference>
<proteinExistence type="predicted"/>
<name>A0A670JFT3_PODMU</name>
<dbReference type="GO" id="GO:0017124">
    <property type="term" value="F:SH3 domain binding"/>
    <property type="evidence" value="ECO:0007669"/>
    <property type="project" value="TreeGrafter"/>
</dbReference>
<dbReference type="GO" id="GO:0005522">
    <property type="term" value="F:profilin binding"/>
    <property type="evidence" value="ECO:0007669"/>
    <property type="project" value="TreeGrafter"/>
</dbReference>